<protein>
    <submittedName>
        <fullName evidence="1">Uncharacterized protein</fullName>
    </submittedName>
</protein>
<comment type="caution">
    <text evidence="1">The sequence shown here is derived from an EMBL/GenBank/DDBJ whole genome shotgun (WGS) entry which is preliminary data.</text>
</comment>
<reference evidence="2" key="1">
    <citation type="submission" date="2018-12" db="EMBL/GenBank/DDBJ databases">
        <title>Tengunoibacter tsumagoiensis gen. nov., sp. nov., Dictyobacter kobayashii sp. nov., D. alpinus sp. nov., and D. joshuensis sp. nov. and description of Dictyobacteraceae fam. nov. within the order Ktedonobacterales isolated from Tengu-no-mugimeshi.</title>
        <authorList>
            <person name="Wang C.M."/>
            <person name="Zheng Y."/>
            <person name="Sakai Y."/>
            <person name="Toyoda A."/>
            <person name="Minakuchi Y."/>
            <person name="Abe K."/>
            <person name="Yokota A."/>
            <person name="Yabe S."/>
        </authorList>
    </citation>
    <scope>NUCLEOTIDE SEQUENCE [LARGE SCALE GENOMIC DNA]</scope>
    <source>
        <strain evidence="2">Uno16</strain>
    </source>
</reference>
<dbReference type="Proteomes" id="UP000287171">
    <property type="component" value="Unassembled WGS sequence"/>
</dbReference>
<evidence type="ECO:0000313" key="2">
    <source>
        <dbReference type="Proteomes" id="UP000287171"/>
    </source>
</evidence>
<name>A0A402B3Y3_9CHLR</name>
<dbReference type="EMBL" id="BIFT01000001">
    <property type="protein sequence ID" value="GCE26052.1"/>
    <property type="molecule type" value="Genomic_DNA"/>
</dbReference>
<sequence>MILSSRYNSTYVEEGVKRLQSGRELRHGLFTFSKLLNMQSGLFIP</sequence>
<evidence type="ECO:0000313" key="1">
    <source>
        <dbReference type="EMBL" id="GCE26052.1"/>
    </source>
</evidence>
<dbReference type="AlphaFoldDB" id="A0A402B3Y3"/>
<proteinExistence type="predicted"/>
<keyword evidence="2" id="KW-1185">Reference proteome</keyword>
<gene>
    <name evidence="1" type="ORF">KDA_15360</name>
</gene>
<accession>A0A402B3Y3</accession>
<organism evidence="1 2">
    <name type="scientific">Dictyobacter alpinus</name>
    <dbReference type="NCBI Taxonomy" id="2014873"/>
    <lineage>
        <taxon>Bacteria</taxon>
        <taxon>Bacillati</taxon>
        <taxon>Chloroflexota</taxon>
        <taxon>Ktedonobacteria</taxon>
        <taxon>Ktedonobacterales</taxon>
        <taxon>Dictyobacteraceae</taxon>
        <taxon>Dictyobacter</taxon>
    </lineage>
</organism>